<keyword evidence="2" id="KW-1185">Reference proteome</keyword>
<dbReference type="EMBL" id="CAJNNV010028291">
    <property type="protein sequence ID" value="CAE8623998.1"/>
    <property type="molecule type" value="Genomic_DNA"/>
</dbReference>
<protein>
    <submittedName>
        <fullName evidence="1">Uncharacterized protein</fullName>
    </submittedName>
</protein>
<gene>
    <name evidence="1" type="ORF">PGLA1383_LOCUS41191</name>
</gene>
<sequence>LRFQSRRSSTAAVAAAASAAACFAVSKQPCGFCEGAKGPSSEVSYERWRSRIETRQSLAPRWSFESLSLLYTLLLVCCCTSCTYAMSRAPVEIQLKLLMASTSRFT</sequence>
<dbReference type="AlphaFoldDB" id="A0A813GFP3"/>
<proteinExistence type="predicted"/>
<comment type="caution">
    <text evidence="1">The sequence shown here is derived from an EMBL/GenBank/DDBJ whole genome shotgun (WGS) entry which is preliminary data.</text>
</comment>
<name>A0A813GFP3_POLGL</name>
<organism evidence="1 2">
    <name type="scientific">Polarella glacialis</name>
    <name type="common">Dinoflagellate</name>
    <dbReference type="NCBI Taxonomy" id="89957"/>
    <lineage>
        <taxon>Eukaryota</taxon>
        <taxon>Sar</taxon>
        <taxon>Alveolata</taxon>
        <taxon>Dinophyceae</taxon>
        <taxon>Suessiales</taxon>
        <taxon>Suessiaceae</taxon>
        <taxon>Polarella</taxon>
    </lineage>
</organism>
<reference evidence="1" key="1">
    <citation type="submission" date="2021-02" db="EMBL/GenBank/DDBJ databases">
        <authorList>
            <person name="Dougan E. K."/>
            <person name="Rhodes N."/>
            <person name="Thang M."/>
            <person name="Chan C."/>
        </authorList>
    </citation>
    <scope>NUCLEOTIDE SEQUENCE</scope>
</reference>
<dbReference type="Proteomes" id="UP000654075">
    <property type="component" value="Unassembled WGS sequence"/>
</dbReference>
<accession>A0A813GFP3</accession>
<evidence type="ECO:0000313" key="2">
    <source>
        <dbReference type="Proteomes" id="UP000654075"/>
    </source>
</evidence>
<feature type="non-terminal residue" evidence="1">
    <location>
        <position position="1"/>
    </location>
</feature>
<evidence type="ECO:0000313" key="1">
    <source>
        <dbReference type="EMBL" id="CAE8623998.1"/>
    </source>
</evidence>